<keyword evidence="4 5" id="KW-0472">Membrane</keyword>
<feature type="transmembrane region" description="Helical" evidence="5">
    <location>
        <begin position="41"/>
        <end position="60"/>
    </location>
</feature>
<evidence type="ECO:0000256" key="4">
    <source>
        <dbReference type="ARBA" id="ARBA00023136"/>
    </source>
</evidence>
<dbReference type="InterPro" id="IPR007829">
    <property type="entry name" value="TM2"/>
</dbReference>
<comment type="subcellular location">
    <subcellularLocation>
        <location evidence="1">Membrane</location>
        <topology evidence="1">Multi-pass membrane protein</topology>
    </subcellularLocation>
</comment>
<dbReference type="AlphaFoldDB" id="J0XCX0"/>
<evidence type="ECO:0000313" key="7">
    <source>
        <dbReference type="EMBL" id="EJF46546.1"/>
    </source>
</evidence>
<organism evidence="7 8">
    <name type="scientific">Actinomyces massiliensis F0489</name>
    <dbReference type="NCBI Taxonomy" id="1125718"/>
    <lineage>
        <taxon>Bacteria</taxon>
        <taxon>Bacillati</taxon>
        <taxon>Actinomycetota</taxon>
        <taxon>Actinomycetes</taxon>
        <taxon>Actinomycetales</taxon>
        <taxon>Actinomycetaceae</taxon>
        <taxon>Actinomyces</taxon>
    </lineage>
</organism>
<dbReference type="eggNOG" id="ENOG5031HDY">
    <property type="taxonomic scope" value="Bacteria"/>
</dbReference>
<keyword evidence="8" id="KW-1185">Reference proteome</keyword>
<evidence type="ECO:0000259" key="6">
    <source>
        <dbReference type="Pfam" id="PF05154"/>
    </source>
</evidence>
<reference evidence="7 8" key="1">
    <citation type="submission" date="2012-05" db="EMBL/GenBank/DDBJ databases">
        <authorList>
            <person name="Harkins D.M."/>
            <person name="Madupu R."/>
            <person name="Durkin A.S."/>
            <person name="Torralba M."/>
            <person name="Methe B."/>
            <person name="Sutton G.G."/>
            <person name="Nelson K.E."/>
        </authorList>
    </citation>
    <scope>NUCLEOTIDE SEQUENCE [LARGE SCALE GENOMIC DNA]</scope>
    <source>
        <strain evidence="7 8">F0489</strain>
    </source>
</reference>
<feature type="domain" description="TM2" evidence="6">
    <location>
        <begin position="37"/>
        <end position="82"/>
    </location>
</feature>
<dbReference type="GO" id="GO:0016020">
    <property type="term" value="C:membrane"/>
    <property type="evidence" value="ECO:0007669"/>
    <property type="project" value="UniProtKB-SubCell"/>
</dbReference>
<dbReference type="EMBL" id="AKFT01000057">
    <property type="protein sequence ID" value="EJF46546.1"/>
    <property type="molecule type" value="Genomic_DNA"/>
</dbReference>
<sequence>MSTPSPYGQPGYPDAGQQPGYPNAGYGQPGYGTGVAPKSKVTAALLAFFLGGIGAHNFYLGQKGRAVGHIVLAVAVIILSIVFVATTMNTAMDAAASGRQISDSQAGGFAGGMLLVWLIAIVNSIWALVEFIMILVNKDGSLQ</sequence>
<dbReference type="Proteomes" id="UP000002941">
    <property type="component" value="Unassembled WGS sequence"/>
</dbReference>
<protein>
    <submittedName>
        <fullName evidence="7">TM2 domain protein</fullName>
    </submittedName>
</protein>
<evidence type="ECO:0000256" key="3">
    <source>
        <dbReference type="ARBA" id="ARBA00022989"/>
    </source>
</evidence>
<proteinExistence type="predicted"/>
<evidence type="ECO:0000256" key="1">
    <source>
        <dbReference type="ARBA" id="ARBA00004141"/>
    </source>
</evidence>
<evidence type="ECO:0000313" key="8">
    <source>
        <dbReference type="Proteomes" id="UP000002941"/>
    </source>
</evidence>
<evidence type="ECO:0000256" key="2">
    <source>
        <dbReference type="ARBA" id="ARBA00022692"/>
    </source>
</evidence>
<name>J0XCX0_9ACTO</name>
<dbReference type="OrthoDB" id="3257637at2"/>
<comment type="caution">
    <text evidence="7">The sequence shown here is derived from an EMBL/GenBank/DDBJ whole genome shotgun (WGS) entry which is preliminary data.</text>
</comment>
<feature type="transmembrane region" description="Helical" evidence="5">
    <location>
        <begin position="67"/>
        <end position="88"/>
    </location>
</feature>
<keyword evidence="3 5" id="KW-1133">Transmembrane helix</keyword>
<dbReference type="Pfam" id="PF05154">
    <property type="entry name" value="TM2"/>
    <property type="match status" value="1"/>
</dbReference>
<accession>J0XCX0</accession>
<gene>
    <name evidence="7" type="ORF">HMPREF1318_1943</name>
</gene>
<dbReference type="RefSeq" id="WP_008730560.1">
    <property type="nucleotide sequence ID" value="NZ_AKFT01000057.1"/>
</dbReference>
<feature type="transmembrane region" description="Helical" evidence="5">
    <location>
        <begin position="108"/>
        <end position="136"/>
    </location>
</feature>
<evidence type="ECO:0000256" key="5">
    <source>
        <dbReference type="SAM" id="Phobius"/>
    </source>
</evidence>
<keyword evidence="2 5" id="KW-0812">Transmembrane</keyword>
<dbReference type="PATRIC" id="fig|1125718.3.peg.825"/>